<accession>A0A4S8R686</accession>
<evidence type="ECO:0000313" key="2">
    <source>
        <dbReference type="EMBL" id="THV48734.1"/>
    </source>
</evidence>
<keyword evidence="1" id="KW-0472">Membrane</keyword>
<evidence type="ECO:0000256" key="1">
    <source>
        <dbReference type="SAM" id="Phobius"/>
    </source>
</evidence>
<dbReference type="OrthoDB" id="3553727at2759"/>
<name>A0A4S8R686_9HELO</name>
<feature type="transmembrane region" description="Helical" evidence="1">
    <location>
        <begin position="85"/>
        <end position="107"/>
    </location>
</feature>
<proteinExistence type="predicted"/>
<comment type="caution">
    <text evidence="2">The sequence shown here is derived from an EMBL/GenBank/DDBJ whole genome shotgun (WGS) entry which is preliminary data.</text>
</comment>
<dbReference type="EMBL" id="PQXL01000231">
    <property type="protein sequence ID" value="THV48734.1"/>
    <property type="molecule type" value="Genomic_DNA"/>
</dbReference>
<protein>
    <submittedName>
        <fullName evidence="2">Uncharacterized protein</fullName>
    </submittedName>
</protein>
<reference evidence="2 3" key="1">
    <citation type="submission" date="2017-12" db="EMBL/GenBank/DDBJ databases">
        <title>Comparative genomics of Botrytis spp.</title>
        <authorList>
            <person name="Valero-Jimenez C.A."/>
            <person name="Tapia P."/>
            <person name="Veloso J."/>
            <person name="Silva-Moreno E."/>
            <person name="Staats M."/>
            <person name="Valdes J.H."/>
            <person name="Van Kan J.A.L."/>
        </authorList>
    </citation>
    <scope>NUCLEOTIDE SEQUENCE [LARGE SCALE GENOMIC DNA]</scope>
    <source>
        <strain evidence="2 3">MUCL435</strain>
    </source>
</reference>
<sequence>MVRNSSLFGVNPLPFCSQLCLDPYATGVCAGLYQQTSSSIESLASVPSGSALPTATLNSTPTSVLIGPGNGWGSGPSSALDGATIAGLTLGTVLLVSSVISSIIVCLHNFHKQRSSKLSHTRALYDLF</sequence>
<keyword evidence="1" id="KW-0812">Transmembrane</keyword>
<keyword evidence="1" id="KW-1133">Transmembrane helix</keyword>
<evidence type="ECO:0000313" key="3">
    <source>
        <dbReference type="Proteomes" id="UP000308671"/>
    </source>
</evidence>
<dbReference type="AlphaFoldDB" id="A0A4S8R686"/>
<gene>
    <name evidence="2" type="ORF">BGAL_0231g00170</name>
</gene>
<organism evidence="2 3">
    <name type="scientific">Botrytis galanthina</name>
    <dbReference type="NCBI Taxonomy" id="278940"/>
    <lineage>
        <taxon>Eukaryota</taxon>
        <taxon>Fungi</taxon>
        <taxon>Dikarya</taxon>
        <taxon>Ascomycota</taxon>
        <taxon>Pezizomycotina</taxon>
        <taxon>Leotiomycetes</taxon>
        <taxon>Helotiales</taxon>
        <taxon>Sclerotiniaceae</taxon>
        <taxon>Botrytis</taxon>
    </lineage>
</organism>
<dbReference type="Proteomes" id="UP000308671">
    <property type="component" value="Unassembled WGS sequence"/>
</dbReference>
<keyword evidence="3" id="KW-1185">Reference proteome</keyword>